<feature type="compositionally biased region" description="Basic and acidic residues" evidence="5">
    <location>
        <begin position="99"/>
        <end position="124"/>
    </location>
</feature>
<feature type="region of interest" description="Disordered" evidence="5">
    <location>
        <begin position="325"/>
        <end position="420"/>
    </location>
</feature>
<feature type="compositionally biased region" description="Acidic residues" evidence="5">
    <location>
        <begin position="461"/>
        <end position="473"/>
    </location>
</feature>
<name>A0A4Q1BAQ9_TREME</name>
<feature type="region of interest" description="Disordered" evidence="5">
    <location>
        <begin position="225"/>
        <end position="293"/>
    </location>
</feature>
<evidence type="ECO:0000313" key="7">
    <source>
        <dbReference type="EMBL" id="RXK35107.1"/>
    </source>
</evidence>
<evidence type="ECO:0000256" key="2">
    <source>
        <dbReference type="ARBA" id="ARBA00022741"/>
    </source>
</evidence>
<feature type="compositionally biased region" description="Basic and acidic residues" evidence="5">
    <location>
        <begin position="325"/>
        <end position="342"/>
    </location>
</feature>
<feature type="compositionally biased region" description="Acidic residues" evidence="5">
    <location>
        <begin position="397"/>
        <end position="409"/>
    </location>
</feature>
<feature type="domain" description="Protein kinase" evidence="6">
    <location>
        <begin position="730"/>
        <end position="992"/>
    </location>
</feature>
<keyword evidence="4" id="KW-0067">ATP-binding</keyword>
<dbReference type="AlphaFoldDB" id="A0A4Q1BAQ9"/>
<dbReference type="STRING" id="5217.A0A4Q1BAQ9"/>
<protein>
    <submittedName>
        <fullName evidence="7">TKL protein kinase</fullName>
    </submittedName>
</protein>
<organism evidence="7 8">
    <name type="scientific">Tremella mesenterica</name>
    <name type="common">Jelly fungus</name>
    <dbReference type="NCBI Taxonomy" id="5217"/>
    <lineage>
        <taxon>Eukaryota</taxon>
        <taxon>Fungi</taxon>
        <taxon>Dikarya</taxon>
        <taxon>Basidiomycota</taxon>
        <taxon>Agaricomycotina</taxon>
        <taxon>Tremellomycetes</taxon>
        <taxon>Tremellales</taxon>
        <taxon>Tremellaceae</taxon>
        <taxon>Tremella</taxon>
    </lineage>
</organism>
<dbReference type="Proteomes" id="UP000289152">
    <property type="component" value="Unassembled WGS sequence"/>
</dbReference>
<dbReference type="PANTHER" id="PTHR44329">
    <property type="entry name" value="SERINE/THREONINE-PROTEIN KINASE TNNI3K-RELATED"/>
    <property type="match status" value="1"/>
</dbReference>
<evidence type="ECO:0000259" key="6">
    <source>
        <dbReference type="PROSITE" id="PS50011"/>
    </source>
</evidence>
<dbReference type="SUPFAM" id="SSF56112">
    <property type="entry name" value="Protein kinase-like (PK-like)"/>
    <property type="match status" value="1"/>
</dbReference>
<evidence type="ECO:0000256" key="1">
    <source>
        <dbReference type="ARBA" id="ARBA00022679"/>
    </source>
</evidence>
<feature type="region of interest" description="Disordered" evidence="5">
    <location>
        <begin position="1"/>
        <end position="134"/>
    </location>
</feature>
<evidence type="ECO:0000256" key="5">
    <source>
        <dbReference type="SAM" id="MobiDB-lite"/>
    </source>
</evidence>
<keyword evidence="1" id="KW-0808">Transferase</keyword>
<dbReference type="PROSITE" id="PS50011">
    <property type="entry name" value="PROTEIN_KINASE_DOM"/>
    <property type="match status" value="1"/>
</dbReference>
<feature type="compositionally biased region" description="Low complexity" evidence="5">
    <location>
        <begin position="264"/>
        <end position="273"/>
    </location>
</feature>
<evidence type="ECO:0000256" key="3">
    <source>
        <dbReference type="ARBA" id="ARBA00022777"/>
    </source>
</evidence>
<feature type="compositionally biased region" description="Low complexity" evidence="5">
    <location>
        <begin position="640"/>
        <end position="655"/>
    </location>
</feature>
<dbReference type="Gene3D" id="1.10.510.10">
    <property type="entry name" value="Transferase(Phosphotransferase) domain 1"/>
    <property type="match status" value="1"/>
</dbReference>
<dbReference type="Pfam" id="PF07714">
    <property type="entry name" value="PK_Tyr_Ser-Thr"/>
    <property type="match status" value="1"/>
</dbReference>
<dbReference type="VEuPathDB" id="FungiDB:TREMEDRAFT_34208"/>
<sequence>MNRLTRTRSQHFVSSPRKTRLPLGRNLKRRKVGQSALAARPVNASQIVDSDGQTPTDSDSSAQAGPGPSSTENYMPLSSEIGSQLVNRGGVRGKIKHSRPVERRHDSKERRFEVTALKDDDSSPRKRKRHEPDLWSDTSSWVEMEEDEAEPEFIADSDQHLLRDAPAHALHRLRKVELVRLWKVAGMWESEEDSWDVMSTGTGEDDADGGLSKKRLVDGLIAARDTSKGRVQTTPSPPRAQLLDGPLDVGHLLSPAHSRPPSPSTSSTSSTGSREYRRPDVDATPRAVARTRTRAHTEVAILRSANHRTTTKNILRGRRLLAGLRDRSQEQDRRARFAHEVRSPTTGPLSSHAFRTSRESIGHASRQKSVEIRPSPFKNNAWSRMRGSLRSATGSEIDADREDEGDSEDGSPGPSSRTRAKDMIRGKEAGIDASCHPSDAHLRLHRAAKTKAIEALREGESDGPEENEMDVDGVSDSGSWHSVTDEPASSGPLTRSQRLSQVTPPLDPPIRRSRHDRTLGERTSIAMPVVRTLRSGKPFGAMQTRRSRLRQEAIDDPDMEDESEEDGDGEEEDDSDFDESEMDLTGATVTSLTRLLRDELVQMCEARGLDVGGTKPQLAGALIEWRDEQVIPDVDDDQGSQSSSSSEATAKPSSSPRRRHSEQERVIHAVGSNKHVSGKITPVLLRDHIHVSDPATPPLSDDNRHAGDAELNLDLAELGLEDSMIRPNQLQKLDKIGSGGFKDVYVGKLRGRKVAISEFREHLSEMDIRELKLLAEFSHPNIVRFRGVCIPDERGQLPCLVSELCENGDLFDYIRNVPCPSLKRLLGLMLDIARGLEYLHTRSPAIIHRDCKSSNILINRQGHAKVGDFGLARVKRSTRSMIRSLVGTVNWQAPELWHPAPRYDYKVDVFSAAMVFWEMMSGWIGEKKYPWEGHNEHYIYDAVGAKHRRPSIAGLRKHWGAEPVNLMERMWEQDPAERPTMTDVVSDLESLIAEC</sequence>
<keyword evidence="3 7" id="KW-0418">Kinase</keyword>
<feature type="compositionally biased region" description="Acidic residues" evidence="5">
    <location>
        <begin position="554"/>
        <end position="582"/>
    </location>
</feature>
<feature type="region of interest" description="Disordered" evidence="5">
    <location>
        <begin position="454"/>
        <end position="584"/>
    </location>
</feature>
<feature type="compositionally biased region" description="Polar residues" evidence="5">
    <location>
        <begin position="491"/>
        <end position="503"/>
    </location>
</feature>
<evidence type="ECO:0000256" key="4">
    <source>
        <dbReference type="ARBA" id="ARBA00022840"/>
    </source>
</evidence>
<dbReference type="EMBL" id="SDIL01000158">
    <property type="protein sequence ID" value="RXK35107.1"/>
    <property type="molecule type" value="Genomic_DNA"/>
</dbReference>
<dbReference type="InterPro" id="IPR011009">
    <property type="entry name" value="Kinase-like_dom_sf"/>
</dbReference>
<evidence type="ECO:0000313" key="8">
    <source>
        <dbReference type="Proteomes" id="UP000289152"/>
    </source>
</evidence>
<dbReference type="PANTHER" id="PTHR44329:SF288">
    <property type="entry name" value="MITOGEN-ACTIVATED PROTEIN KINASE KINASE KINASE 20"/>
    <property type="match status" value="1"/>
</dbReference>
<reference evidence="7 8" key="1">
    <citation type="submission" date="2016-06" db="EMBL/GenBank/DDBJ databases">
        <title>Evolution of pathogenesis and genome organization in the Tremellales.</title>
        <authorList>
            <person name="Cuomo C."/>
            <person name="Litvintseva A."/>
            <person name="Heitman J."/>
            <person name="Chen Y."/>
            <person name="Sun S."/>
            <person name="Springer D."/>
            <person name="Dromer F."/>
            <person name="Young S."/>
            <person name="Zeng Q."/>
            <person name="Chapman S."/>
            <person name="Gujja S."/>
            <person name="Saif S."/>
            <person name="Birren B."/>
        </authorList>
    </citation>
    <scope>NUCLEOTIDE SEQUENCE [LARGE SCALE GENOMIC DNA]</scope>
    <source>
        <strain evidence="7 8">ATCC 28783</strain>
    </source>
</reference>
<dbReference type="OrthoDB" id="4062651at2759"/>
<accession>A0A4Q1BAQ9</accession>
<dbReference type="InParanoid" id="A0A4Q1BAQ9"/>
<dbReference type="InterPro" id="IPR001245">
    <property type="entry name" value="Ser-Thr/Tyr_kinase_cat_dom"/>
</dbReference>
<dbReference type="GO" id="GO:0004674">
    <property type="term" value="F:protein serine/threonine kinase activity"/>
    <property type="evidence" value="ECO:0007669"/>
    <property type="project" value="TreeGrafter"/>
</dbReference>
<comment type="caution">
    <text evidence="7">The sequence shown here is derived from an EMBL/GenBank/DDBJ whole genome shotgun (WGS) entry which is preliminary data.</text>
</comment>
<dbReference type="InterPro" id="IPR000719">
    <property type="entry name" value="Prot_kinase_dom"/>
</dbReference>
<dbReference type="CDD" id="cd13999">
    <property type="entry name" value="STKc_MAP3K-like"/>
    <property type="match status" value="1"/>
</dbReference>
<feature type="compositionally biased region" description="Polar residues" evidence="5">
    <location>
        <begin position="43"/>
        <end position="73"/>
    </location>
</feature>
<proteinExistence type="predicted"/>
<dbReference type="InterPro" id="IPR051681">
    <property type="entry name" value="Ser/Thr_Kinases-Pseudokinases"/>
</dbReference>
<keyword evidence="2" id="KW-0547">Nucleotide-binding</keyword>
<keyword evidence="8" id="KW-1185">Reference proteome</keyword>
<gene>
    <name evidence="7" type="ORF">M231_07624</name>
</gene>
<feature type="region of interest" description="Disordered" evidence="5">
    <location>
        <begin position="633"/>
        <end position="664"/>
    </location>
</feature>
<feature type="compositionally biased region" description="Basic and acidic residues" evidence="5">
    <location>
        <begin position="274"/>
        <end position="283"/>
    </location>
</feature>
<dbReference type="GO" id="GO:0005524">
    <property type="term" value="F:ATP binding"/>
    <property type="evidence" value="ECO:0007669"/>
    <property type="project" value="UniProtKB-KW"/>
</dbReference>